<name>A0A7W7G2E3_9ACTN</name>
<proteinExistence type="inferred from homology"/>
<dbReference type="PANTHER" id="PTHR35174:SF3">
    <property type="entry name" value="BLL7171 PROTEIN"/>
    <property type="match status" value="1"/>
</dbReference>
<dbReference type="Gene3D" id="3.30.70.1060">
    <property type="entry name" value="Dimeric alpha+beta barrel"/>
    <property type="match status" value="1"/>
</dbReference>
<protein>
    <recommendedName>
        <fullName evidence="2">YCII-related domain-containing protein</fullName>
    </recommendedName>
</protein>
<keyword evidence="4" id="KW-1185">Reference proteome</keyword>
<sequence length="117" mass="12886">MKYALLMYSVEKSWAEADEATREQVYAAHGRFSELLRARDAGRGGEELALTSSATTVRVKDGEHVVTDGPYAETAEQLGGFYLVEARDLDEALEFARELAGVEDIIEVRPVVEHPSA</sequence>
<dbReference type="RefSeq" id="WP_184950386.1">
    <property type="nucleotide sequence ID" value="NZ_BOMC01000004.1"/>
</dbReference>
<evidence type="ECO:0000313" key="3">
    <source>
        <dbReference type="EMBL" id="MBB4691586.1"/>
    </source>
</evidence>
<reference evidence="3 4" key="1">
    <citation type="submission" date="2020-08" db="EMBL/GenBank/DDBJ databases">
        <title>Sequencing the genomes of 1000 actinobacteria strains.</title>
        <authorList>
            <person name="Klenk H.-P."/>
        </authorList>
    </citation>
    <scope>NUCLEOTIDE SEQUENCE [LARGE SCALE GENOMIC DNA]</scope>
    <source>
        <strain evidence="3 4">DSM 45518</strain>
    </source>
</reference>
<dbReference type="Pfam" id="PF03795">
    <property type="entry name" value="YCII"/>
    <property type="match status" value="1"/>
</dbReference>
<dbReference type="Proteomes" id="UP000542742">
    <property type="component" value="Unassembled WGS sequence"/>
</dbReference>
<dbReference type="InterPro" id="IPR005545">
    <property type="entry name" value="YCII"/>
</dbReference>
<dbReference type="EMBL" id="JACHMF010000001">
    <property type="protein sequence ID" value="MBB4691586.1"/>
    <property type="molecule type" value="Genomic_DNA"/>
</dbReference>
<dbReference type="SUPFAM" id="SSF54909">
    <property type="entry name" value="Dimeric alpha+beta barrel"/>
    <property type="match status" value="1"/>
</dbReference>
<accession>A0A7W7G2E3</accession>
<evidence type="ECO:0000313" key="4">
    <source>
        <dbReference type="Proteomes" id="UP000542742"/>
    </source>
</evidence>
<comment type="similarity">
    <text evidence="1">Belongs to the YciI family.</text>
</comment>
<comment type="caution">
    <text evidence="3">The sequence shown here is derived from an EMBL/GenBank/DDBJ whole genome shotgun (WGS) entry which is preliminary data.</text>
</comment>
<dbReference type="AlphaFoldDB" id="A0A7W7G2E3"/>
<evidence type="ECO:0000259" key="2">
    <source>
        <dbReference type="Pfam" id="PF03795"/>
    </source>
</evidence>
<organism evidence="3 4">
    <name type="scientific">Paractinoplanes abujensis</name>
    <dbReference type="NCBI Taxonomy" id="882441"/>
    <lineage>
        <taxon>Bacteria</taxon>
        <taxon>Bacillati</taxon>
        <taxon>Actinomycetota</taxon>
        <taxon>Actinomycetes</taxon>
        <taxon>Micromonosporales</taxon>
        <taxon>Micromonosporaceae</taxon>
        <taxon>Paractinoplanes</taxon>
    </lineage>
</organism>
<feature type="domain" description="YCII-related" evidence="2">
    <location>
        <begin position="1"/>
        <end position="113"/>
    </location>
</feature>
<dbReference type="InterPro" id="IPR011008">
    <property type="entry name" value="Dimeric_a/b-barrel"/>
</dbReference>
<dbReference type="PANTHER" id="PTHR35174">
    <property type="entry name" value="BLL7171 PROTEIN-RELATED"/>
    <property type="match status" value="1"/>
</dbReference>
<gene>
    <name evidence="3" type="ORF">BKA14_001734</name>
</gene>
<evidence type="ECO:0000256" key="1">
    <source>
        <dbReference type="ARBA" id="ARBA00007689"/>
    </source>
</evidence>